<protein>
    <submittedName>
        <fullName evidence="1">Uncharacterized protein</fullName>
    </submittedName>
</protein>
<sequence length="248" mass="27785">MSSHFIFHMNFSISGYLLSVRHFLNRTLSCRTYGDRSTVADVMSLRNMVEDAGDHFIKVVDDLLDTLTDGEHSRTMVELKKKEPEVKPKDNEDLSELLSEVESLENLGVDVSFVKDIRERMAVNKSNDIQSQLDMSGQAVLDLARLQNKRLSQPPPVTLTQVPPPTVVETQLAGNVQQQLATQVAAHAPPGEIVSAPAIHNAMGMQDELDMDIFGEFLRNVKKLSTVIFGSFSDLHFHVYEFSFLVHC</sequence>
<dbReference type="EMBL" id="KN561733">
    <property type="protein sequence ID" value="KHJ86052.1"/>
    <property type="molecule type" value="Genomic_DNA"/>
</dbReference>
<keyword evidence="2" id="KW-1185">Reference proteome</keyword>
<dbReference type="Pfam" id="PF12024">
    <property type="entry name" value="DUF3512"/>
    <property type="match status" value="1"/>
</dbReference>
<reference evidence="1 2" key="1">
    <citation type="submission" date="2014-03" db="EMBL/GenBank/DDBJ databases">
        <title>Draft genome of the hookworm Oesophagostomum dentatum.</title>
        <authorList>
            <person name="Mitreva M."/>
        </authorList>
    </citation>
    <scope>NUCLEOTIDE SEQUENCE [LARGE SCALE GENOMIC DNA]</scope>
    <source>
        <strain evidence="1 2">OD-Hann</strain>
    </source>
</reference>
<accession>A0A0B1SRC0</accession>
<dbReference type="AlphaFoldDB" id="A0A0B1SRC0"/>
<proteinExistence type="predicted"/>
<organism evidence="1 2">
    <name type="scientific">Oesophagostomum dentatum</name>
    <name type="common">Nodular worm</name>
    <dbReference type="NCBI Taxonomy" id="61180"/>
    <lineage>
        <taxon>Eukaryota</taxon>
        <taxon>Metazoa</taxon>
        <taxon>Ecdysozoa</taxon>
        <taxon>Nematoda</taxon>
        <taxon>Chromadorea</taxon>
        <taxon>Rhabditida</taxon>
        <taxon>Rhabditina</taxon>
        <taxon>Rhabditomorpha</taxon>
        <taxon>Strongyloidea</taxon>
        <taxon>Strongylidae</taxon>
        <taxon>Oesophagostomum</taxon>
    </lineage>
</organism>
<dbReference type="InterPro" id="IPR021900">
    <property type="entry name" value="DUF3512"/>
</dbReference>
<evidence type="ECO:0000313" key="1">
    <source>
        <dbReference type="EMBL" id="KHJ86052.1"/>
    </source>
</evidence>
<gene>
    <name evidence="1" type="ORF">OESDEN_14209</name>
</gene>
<dbReference type="Proteomes" id="UP000053660">
    <property type="component" value="Unassembled WGS sequence"/>
</dbReference>
<name>A0A0B1SRC0_OESDE</name>
<evidence type="ECO:0000313" key="2">
    <source>
        <dbReference type="Proteomes" id="UP000053660"/>
    </source>
</evidence>
<dbReference type="OrthoDB" id="21648at2759"/>